<comment type="caution">
    <text evidence="2">The sequence shown here is derived from an EMBL/GenBank/DDBJ whole genome shotgun (WGS) entry which is preliminary data.</text>
</comment>
<dbReference type="EMBL" id="QUBR01000001">
    <property type="protein sequence ID" value="REK72918.1"/>
    <property type="molecule type" value="Genomic_DNA"/>
</dbReference>
<dbReference type="GO" id="GO:0005524">
    <property type="term" value="F:ATP binding"/>
    <property type="evidence" value="ECO:0007669"/>
    <property type="project" value="InterPro"/>
</dbReference>
<protein>
    <submittedName>
        <fullName evidence="2">Nucleoside/nucleotide kinase family protein</fullName>
    </submittedName>
</protein>
<keyword evidence="2" id="KW-0808">Transferase</keyword>
<keyword evidence="2" id="KW-0418">Kinase</keyword>
<sequence>MQSTTLRQLTERAEGLVVPGRRSVLGVCGAPGVGKSSLAATLVKRLRARGVEAVQVPMDGFHLADAALVERGLLDRKGAIETFDGHGYVALLHRLRDELDHDVLAPSFERELEQPLAGAITIPPSTTLVVTEGNYLLDDAAPWPVARALMDEVWFVDLDDGRRRSRLVDRHVKHGKPRDEAQAWVDTVDEPNAQRVIARREQADLLVPA</sequence>
<dbReference type="NCBIfam" id="NF006743">
    <property type="entry name" value="PRK09270.1-2"/>
    <property type="match status" value="1"/>
</dbReference>
<evidence type="ECO:0000259" key="1">
    <source>
        <dbReference type="Pfam" id="PF00485"/>
    </source>
</evidence>
<dbReference type="InterPro" id="IPR027417">
    <property type="entry name" value="P-loop_NTPase"/>
</dbReference>
<keyword evidence="3" id="KW-1185">Reference proteome</keyword>
<gene>
    <name evidence="2" type="ORF">DX116_04800</name>
</gene>
<dbReference type="Proteomes" id="UP000265581">
    <property type="component" value="Unassembled WGS sequence"/>
</dbReference>
<evidence type="ECO:0000313" key="3">
    <source>
        <dbReference type="Proteomes" id="UP000265581"/>
    </source>
</evidence>
<accession>A0A371PBJ4</accession>
<dbReference type="AlphaFoldDB" id="A0A371PBJ4"/>
<evidence type="ECO:0000313" key="2">
    <source>
        <dbReference type="EMBL" id="REK72918.1"/>
    </source>
</evidence>
<dbReference type="InterPro" id="IPR006083">
    <property type="entry name" value="PRK/URK"/>
</dbReference>
<dbReference type="Pfam" id="PF00485">
    <property type="entry name" value="PRK"/>
    <property type="match status" value="1"/>
</dbReference>
<dbReference type="Gene3D" id="3.40.50.300">
    <property type="entry name" value="P-loop containing nucleotide triphosphate hydrolases"/>
    <property type="match status" value="1"/>
</dbReference>
<dbReference type="OrthoDB" id="3192509at2"/>
<dbReference type="SUPFAM" id="SSF52540">
    <property type="entry name" value="P-loop containing nucleoside triphosphate hydrolases"/>
    <property type="match status" value="1"/>
</dbReference>
<dbReference type="GO" id="GO:0016301">
    <property type="term" value="F:kinase activity"/>
    <property type="evidence" value="ECO:0007669"/>
    <property type="project" value="UniProtKB-KW"/>
</dbReference>
<reference evidence="2 3" key="1">
    <citation type="submission" date="2018-08" db="EMBL/GenBank/DDBJ databases">
        <title>Aeromicrobium sp. M2KJ-4, whole genome shotgun sequence.</title>
        <authorList>
            <person name="Tuo L."/>
        </authorList>
    </citation>
    <scope>NUCLEOTIDE SEQUENCE [LARGE SCALE GENOMIC DNA]</scope>
    <source>
        <strain evidence="2 3">M2KJ-4</strain>
    </source>
</reference>
<feature type="domain" description="Phosphoribulokinase/uridine kinase" evidence="1">
    <location>
        <begin position="24"/>
        <end position="90"/>
    </location>
</feature>
<organism evidence="2 3">
    <name type="scientific">Aeromicrobium endophyticum</name>
    <dbReference type="NCBI Taxonomy" id="2292704"/>
    <lineage>
        <taxon>Bacteria</taxon>
        <taxon>Bacillati</taxon>
        <taxon>Actinomycetota</taxon>
        <taxon>Actinomycetes</taxon>
        <taxon>Propionibacteriales</taxon>
        <taxon>Nocardioidaceae</taxon>
        <taxon>Aeromicrobium</taxon>
    </lineage>
</organism>
<proteinExistence type="predicted"/>
<name>A0A371PBJ4_9ACTN</name>
<dbReference type="PANTHER" id="PTHR10285">
    <property type="entry name" value="URIDINE KINASE"/>
    <property type="match status" value="1"/>
</dbReference>
<dbReference type="RefSeq" id="WP_119703032.1">
    <property type="nucleotide sequence ID" value="NZ_JBHSOI010000001.1"/>
</dbReference>